<dbReference type="GO" id="GO:0004553">
    <property type="term" value="F:hydrolase activity, hydrolyzing O-glycosyl compounds"/>
    <property type="evidence" value="ECO:0007669"/>
    <property type="project" value="InterPro"/>
</dbReference>
<dbReference type="Gene3D" id="2.40.40.10">
    <property type="entry name" value="RlpA-like domain"/>
    <property type="match status" value="1"/>
</dbReference>
<sequence>MRKFLLFFVLFLLACAPLQLVTPPTFVIKPVEKELPVSTAKFIGEFKVSFYWIVKEEDYSGKRTTPLYLNDGKLLGYFPYKFVRDFKIESCAQLKDGRLISWLKNQGRAKIVDKFLGHGHFLIPLKSLATDPTVIPLGTRVFLPSACKVKMGEKFHSGIFYTHDIGSEIIGKKIDIFLGEKENIRYFSSTNIKSGQKVDVYLLE</sequence>
<evidence type="ECO:0000256" key="1">
    <source>
        <dbReference type="SAM" id="SignalP"/>
    </source>
</evidence>
<dbReference type="GO" id="GO:0019867">
    <property type="term" value="C:outer membrane"/>
    <property type="evidence" value="ECO:0007669"/>
    <property type="project" value="InterPro"/>
</dbReference>
<dbReference type="CDD" id="cd22785">
    <property type="entry name" value="DPBB_MltA-like"/>
    <property type="match status" value="1"/>
</dbReference>
<comment type="caution">
    <text evidence="3">The sequence shown here is derived from an EMBL/GenBank/DDBJ whole genome shotgun (WGS) entry which is preliminary data.</text>
</comment>
<dbReference type="Pfam" id="PF06725">
    <property type="entry name" value="3D"/>
    <property type="match status" value="1"/>
</dbReference>
<feature type="chain" id="PRO_5028399597" description="3D domain-containing protein" evidence="1">
    <location>
        <begin position="21"/>
        <end position="204"/>
    </location>
</feature>
<dbReference type="SUPFAM" id="SSF50685">
    <property type="entry name" value="Barwin-like endoglucanases"/>
    <property type="match status" value="1"/>
</dbReference>
<reference evidence="3" key="1">
    <citation type="journal article" date="2020" name="mSystems">
        <title>Genome- and Community-Level Interaction Insights into Carbon Utilization and Element Cycling Functions of Hydrothermarchaeota in Hydrothermal Sediment.</title>
        <authorList>
            <person name="Zhou Z."/>
            <person name="Liu Y."/>
            <person name="Xu W."/>
            <person name="Pan J."/>
            <person name="Luo Z.H."/>
            <person name="Li M."/>
        </authorList>
    </citation>
    <scope>NUCLEOTIDE SEQUENCE [LARGE SCALE GENOMIC DNA]</scope>
    <source>
        <strain evidence="3">SpSt-906</strain>
    </source>
</reference>
<dbReference type="PROSITE" id="PS51257">
    <property type="entry name" value="PROKAR_LIPOPROTEIN"/>
    <property type="match status" value="1"/>
</dbReference>
<dbReference type="AlphaFoldDB" id="A0A7C3YV87"/>
<evidence type="ECO:0000313" key="3">
    <source>
        <dbReference type="EMBL" id="HGE99795.1"/>
    </source>
</evidence>
<proteinExistence type="predicted"/>
<keyword evidence="1" id="KW-0732">Signal</keyword>
<dbReference type="EMBL" id="DTMQ01000042">
    <property type="protein sequence ID" value="HGE99795.1"/>
    <property type="molecule type" value="Genomic_DNA"/>
</dbReference>
<protein>
    <recommendedName>
        <fullName evidence="2">3D domain-containing protein</fullName>
    </recommendedName>
</protein>
<organism evidence="3">
    <name type="scientific">candidate division WOR-3 bacterium</name>
    <dbReference type="NCBI Taxonomy" id="2052148"/>
    <lineage>
        <taxon>Bacteria</taxon>
        <taxon>Bacteria division WOR-3</taxon>
    </lineage>
</organism>
<dbReference type="GO" id="GO:0009254">
    <property type="term" value="P:peptidoglycan turnover"/>
    <property type="evidence" value="ECO:0007669"/>
    <property type="project" value="InterPro"/>
</dbReference>
<evidence type="ECO:0000259" key="2">
    <source>
        <dbReference type="Pfam" id="PF06725"/>
    </source>
</evidence>
<gene>
    <name evidence="3" type="ORF">ENX07_07005</name>
</gene>
<dbReference type="InterPro" id="IPR010611">
    <property type="entry name" value="3D_dom"/>
</dbReference>
<feature type="signal peptide" evidence="1">
    <location>
        <begin position="1"/>
        <end position="20"/>
    </location>
</feature>
<feature type="domain" description="3D" evidence="2">
    <location>
        <begin position="126"/>
        <end position="184"/>
    </location>
</feature>
<name>A0A7C3YV87_UNCW3</name>
<dbReference type="InterPro" id="IPR036908">
    <property type="entry name" value="RlpA-like_sf"/>
</dbReference>
<accession>A0A7C3YV87</accession>